<dbReference type="EMBL" id="SUMB01000007">
    <property type="protein sequence ID" value="TJZ51140.1"/>
    <property type="molecule type" value="Genomic_DNA"/>
</dbReference>
<proteinExistence type="predicted"/>
<organism evidence="4 5">
    <name type="scientific">Streptomyces piniterrae</name>
    <dbReference type="NCBI Taxonomy" id="2571125"/>
    <lineage>
        <taxon>Bacteria</taxon>
        <taxon>Bacillati</taxon>
        <taxon>Actinomycetota</taxon>
        <taxon>Actinomycetes</taxon>
        <taxon>Kitasatosporales</taxon>
        <taxon>Streptomycetaceae</taxon>
        <taxon>Streptomyces</taxon>
    </lineage>
</organism>
<gene>
    <name evidence="4" type="ORF">FCH28_21850</name>
</gene>
<comment type="caution">
    <text evidence="4">The sequence shown here is derived from an EMBL/GenBank/DDBJ whole genome shotgun (WGS) entry which is preliminary data.</text>
</comment>
<evidence type="ECO:0000313" key="5">
    <source>
        <dbReference type="Proteomes" id="UP000308697"/>
    </source>
</evidence>
<dbReference type="OrthoDB" id="4246416at2"/>
<evidence type="ECO:0000256" key="1">
    <source>
        <dbReference type="SAM" id="MobiDB-lite"/>
    </source>
</evidence>
<evidence type="ECO:0000256" key="3">
    <source>
        <dbReference type="SAM" id="SignalP"/>
    </source>
</evidence>
<evidence type="ECO:0008006" key="6">
    <source>
        <dbReference type="Google" id="ProtNLM"/>
    </source>
</evidence>
<protein>
    <recommendedName>
        <fullName evidence="6">LPXTG cell wall anchor domain-containing protein</fullName>
    </recommendedName>
</protein>
<keyword evidence="2" id="KW-0472">Membrane</keyword>
<dbReference type="Proteomes" id="UP000308697">
    <property type="component" value="Unassembled WGS sequence"/>
</dbReference>
<feature type="signal peptide" evidence="3">
    <location>
        <begin position="1"/>
        <end position="26"/>
    </location>
</feature>
<feature type="chain" id="PRO_5020381235" description="LPXTG cell wall anchor domain-containing protein" evidence="3">
    <location>
        <begin position="27"/>
        <end position="191"/>
    </location>
</feature>
<feature type="region of interest" description="Disordered" evidence="1">
    <location>
        <begin position="126"/>
        <end position="159"/>
    </location>
</feature>
<sequence length="191" mass="18328">MRSSRVLTGAALSVAALGLSTTAAFAGDFGTIEVSPGTARAGSTVSLTSSACRHGTARVDASSLGAGTVRLAAKGRAHSGNVQGSLRIPYGTRPGNYGIGGACSHGKDITGTIGVVKAGIHGGARGAAMGGGGPAATASSSATPAPKGKAKTGVGTESSSGTELAAGAAMLMAAVAGGIWVMRHRREGGRP</sequence>
<evidence type="ECO:0000313" key="4">
    <source>
        <dbReference type="EMBL" id="TJZ51140.1"/>
    </source>
</evidence>
<feature type="transmembrane region" description="Helical" evidence="2">
    <location>
        <begin position="164"/>
        <end position="182"/>
    </location>
</feature>
<accession>A0A4U0NB72</accession>
<keyword evidence="3" id="KW-0732">Signal</keyword>
<keyword evidence="5" id="KW-1185">Reference proteome</keyword>
<keyword evidence="2" id="KW-0812">Transmembrane</keyword>
<dbReference type="AlphaFoldDB" id="A0A4U0NB72"/>
<reference evidence="4 5" key="1">
    <citation type="submission" date="2019-04" db="EMBL/GenBank/DDBJ databases">
        <title>Streptomyces piniterrae sp. nov., a heliquinomycin-producing actinomycete isolated from rhizosphere soil of Pinus yunnanensis.</title>
        <authorList>
            <person name="Zhuang X."/>
            <person name="Zhao J."/>
        </authorList>
    </citation>
    <scope>NUCLEOTIDE SEQUENCE [LARGE SCALE GENOMIC DNA]</scope>
    <source>
        <strain evidence="5">jys28</strain>
    </source>
</reference>
<evidence type="ECO:0000256" key="2">
    <source>
        <dbReference type="SAM" id="Phobius"/>
    </source>
</evidence>
<feature type="compositionally biased region" description="Low complexity" evidence="1">
    <location>
        <begin position="135"/>
        <end position="153"/>
    </location>
</feature>
<name>A0A4U0NB72_9ACTN</name>
<dbReference type="RefSeq" id="WP_136741771.1">
    <property type="nucleotide sequence ID" value="NZ_SUMB01000007.1"/>
</dbReference>
<keyword evidence="2" id="KW-1133">Transmembrane helix</keyword>